<dbReference type="RefSeq" id="XP_029732468.2">
    <property type="nucleotide sequence ID" value="XM_029876608.2"/>
</dbReference>
<evidence type="ECO:0000313" key="4">
    <source>
        <dbReference type="Proteomes" id="UP000069940"/>
    </source>
</evidence>
<dbReference type="GeneID" id="109413847"/>
<dbReference type="Proteomes" id="UP000069940">
    <property type="component" value="Unassembled WGS sequence"/>
</dbReference>
<protein>
    <submittedName>
        <fullName evidence="3">Uncharacterized protein</fullName>
    </submittedName>
</protein>
<proteinExistence type="predicted"/>
<organism evidence="3 4">
    <name type="scientific">Aedes albopictus</name>
    <name type="common">Asian tiger mosquito</name>
    <name type="synonym">Stegomyia albopicta</name>
    <dbReference type="NCBI Taxonomy" id="7160"/>
    <lineage>
        <taxon>Eukaryota</taxon>
        <taxon>Metazoa</taxon>
        <taxon>Ecdysozoa</taxon>
        <taxon>Arthropoda</taxon>
        <taxon>Hexapoda</taxon>
        <taxon>Insecta</taxon>
        <taxon>Pterygota</taxon>
        <taxon>Neoptera</taxon>
        <taxon>Endopterygota</taxon>
        <taxon>Diptera</taxon>
        <taxon>Nematocera</taxon>
        <taxon>Culicoidea</taxon>
        <taxon>Culicidae</taxon>
        <taxon>Culicinae</taxon>
        <taxon>Aedini</taxon>
        <taxon>Aedes</taxon>
        <taxon>Stegomyia</taxon>
    </lineage>
</organism>
<reference evidence="4" key="1">
    <citation type="journal article" date="2015" name="Proc. Natl. Acad. Sci. U.S.A.">
        <title>Genome sequence of the Asian Tiger mosquito, Aedes albopictus, reveals insights into its biology, genetics, and evolution.</title>
        <authorList>
            <person name="Chen X.G."/>
            <person name="Jiang X."/>
            <person name="Gu J."/>
            <person name="Xu M."/>
            <person name="Wu Y."/>
            <person name="Deng Y."/>
            <person name="Zhang C."/>
            <person name="Bonizzoni M."/>
            <person name="Dermauw W."/>
            <person name="Vontas J."/>
            <person name="Armbruster P."/>
            <person name="Huang X."/>
            <person name="Yang Y."/>
            <person name="Zhang H."/>
            <person name="He W."/>
            <person name="Peng H."/>
            <person name="Liu Y."/>
            <person name="Wu K."/>
            <person name="Chen J."/>
            <person name="Lirakis M."/>
            <person name="Topalis P."/>
            <person name="Van Leeuwen T."/>
            <person name="Hall A.B."/>
            <person name="Jiang X."/>
            <person name="Thorpe C."/>
            <person name="Mueller R.L."/>
            <person name="Sun C."/>
            <person name="Waterhouse R.M."/>
            <person name="Yan G."/>
            <person name="Tu Z.J."/>
            <person name="Fang X."/>
            <person name="James A.A."/>
        </authorList>
    </citation>
    <scope>NUCLEOTIDE SEQUENCE [LARGE SCALE GENOMIC DNA]</scope>
    <source>
        <strain evidence="4">Foshan</strain>
    </source>
</reference>
<feature type="chain" id="PRO_5046963232" evidence="2">
    <location>
        <begin position="22"/>
        <end position="201"/>
    </location>
</feature>
<sequence>MEPGLTYLCFILLLLIHGSTGADFLDILSGDGFQGTSGKRLVIHRIGQCPGQKNLPIYFPDFKVTQHNKTTYTVNGEVIFREDFPNGWTGSASVKKCDDFNSATNCRPFLNSIANMDVCSMLGLSTAVYARYLDRMEPRPKCPFRKGTYVLKDQLVEDDMARFLPGAGNTYWEVKSSGKIGDRTVLCFILQLNARPKRRES</sequence>
<dbReference type="InterPro" id="IPR036846">
    <property type="entry name" value="GM2-AP_sf"/>
</dbReference>
<keyword evidence="1 2" id="KW-0732">Signal</keyword>
<evidence type="ECO:0000313" key="3">
    <source>
        <dbReference type="EnsemblMetazoa" id="AALFPA23_000546.P341"/>
    </source>
</evidence>
<reference evidence="3" key="2">
    <citation type="submission" date="2025-05" db="UniProtKB">
        <authorList>
            <consortium name="EnsemblMetazoa"/>
        </authorList>
    </citation>
    <scope>IDENTIFICATION</scope>
    <source>
        <strain evidence="3">Foshan</strain>
    </source>
</reference>
<keyword evidence="4" id="KW-1185">Reference proteome</keyword>
<accession>A0ABM1XKN0</accession>
<evidence type="ECO:0000256" key="1">
    <source>
        <dbReference type="ARBA" id="ARBA00022729"/>
    </source>
</evidence>
<dbReference type="EnsemblMetazoa" id="AALFPA23_000546.R341">
    <property type="protein sequence ID" value="AALFPA23_000546.P341"/>
    <property type="gene ID" value="AALFPA23_000546"/>
</dbReference>
<dbReference type="Gene3D" id="2.70.220.10">
    <property type="entry name" value="Ganglioside GM2 activator"/>
    <property type="match status" value="1"/>
</dbReference>
<evidence type="ECO:0000256" key="2">
    <source>
        <dbReference type="SAM" id="SignalP"/>
    </source>
</evidence>
<name>A0ABM1XKN0_AEDAL</name>
<feature type="signal peptide" evidence="2">
    <location>
        <begin position="1"/>
        <end position="21"/>
    </location>
</feature>